<gene>
    <name evidence="7" type="ORF">CU635_11000</name>
    <name evidence="8" type="ORF">CVD25_10200</name>
</gene>
<protein>
    <recommendedName>
        <fullName evidence="6">2Fe-2S ferredoxin-type domain-containing protein</fullName>
    </recommendedName>
</protein>
<keyword evidence="2" id="KW-0479">Metal-binding</keyword>
<evidence type="ECO:0000256" key="4">
    <source>
        <dbReference type="ARBA" id="ARBA00023004"/>
    </source>
</evidence>
<keyword evidence="5" id="KW-0411">Iron-sulfur</keyword>
<evidence type="ECO:0000313" key="8">
    <source>
        <dbReference type="EMBL" id="PLR97003.1"/>
    </source>
</evidence>
<evidence type="ECO:0000313" key="7">
    <source>
        <dbReference type="EMBL" id="PLR82993.1"/>
    </source>
</evidence>
<feature type="domain" description="2Fe-2S ferredoxin-type" evidence="6">
    <location>
        <begin position="4"/>
        <end position="80"/>
    </location>
</feature>
<evidence type="ECO:0000256" key="2">
    <source>
        <dbReference type="ARBA" id="ARBA00022723"/>
    </source>
</evidence>
<proteinExistence type="predicted"/>
<keyword evidence="3" id="KW-0560">Oxidoreductase</keyword>
<dbReference type="InterPro" id="IPR036884">
    <property type="entry name" value="2Fe-2S-bd_dom_sf"/>
</dbReference>
<dbReference type="InterPro" id="IPR036010">
    <property type="entry name" value="2Fe-2S_ferredoxin-like_sf"/>
</dbReference>
<dbReference type="GO" id="GO:0051537">
    <property type="term" value="F:2 iron, 2 sulfur cluster binding"/>
    <property type="evidence" value="ECO:0007669"/>
    <property type="project" value="UniProtKB-KW"/>
</dbReference>
<dbReference type="Pfam" id="PF00111">
    <property type="entry name" value="Fer2"/>
    <property type="match status" value="1"/>
</dbReference>
<evidence type="ECO:0000256" key="3">
    <source>
        <dbReference type="ARBA" id="ARBA00023002"/>
    </source>
</evidence>
<dbReference type="InterPro" id="IPR002888">
    <property type="entry name" value="2Fe-2S-bd"/>
</dbReference>
<dbReference type="InterPro" id="IPR051452">
    <property type="entry name" value="Diverse_Oxidoreductases"/>
</dbReference>
<dbReference type="Gene3D" id="1.10.150.120">
    <property type="entry name" value="[2Fe-2S]-binding domain"/>
    <property type="match status" value="1"/>
</dbReference>
<evidence type="ECO:0000259" key="6">
    <source>
        <dbReference type="PROSITE" id="PS51085"/>
    </source>
</evidence>
<organism evidence="7 9">
    <name type="scientific">Bacillus canaveralius</name>
    <dbReference type="NCBI Taxonomy" id="1403243"/>
    <lineage>
        <taxon>Bacteria</taxon>
        <taxon>Bacillati</taxon>
        <taxon>Bacillota</taxon>
        <taxon>Bacilli</taxon>
        <taxon>Bacillales</taxon>
        <taxon>Bacillaceae</taxon>
        <taxon>Bacillus</taxon>
    </lineage>
</organism>
<dbReference type="PANTHER" id="PTHR44379:SF5">
    <property type="entry name" value="OXIDOREDUCTASE WITH IRON-SULFUR SUBUNIT"/>
    <property type="match status" value="1"/>
</dbReference>
<dbReference type="AlphaFoldDB" id="A0A2N5GMG2"/>
<dbReference type="SUPFAM" id="SSF54292">
    <property type="entry name" value="2Fe-2S ferredoxin-like"/>
    <property type="match status" value="1"/>
</dbReference>
<dbReference type="EMBL" id="PGVA01000024">
    <property type="protein sequence ID" value="PLR82993.1"/>
    <property type="molecule type" value="Genomic_DNA"/>
</dbReference>
<name>A0A2N5GMG2_9BACI</name>
<keyword evidence="10" id="KW-1185">Reference proteome</keyword>
<evidence type="ECO:0000256" key="1">
    <source>
        <dbReference type="ARBA" id="ARBA00022714"/>
    </source>
</evidence>
<dbReference type="InterPro" id="IPR012675">
    <property type="entry name" value="Beta-grasp_dom_sf"/>
</dbReference>
<dbReference type="SUPFAM" id="SSF47741">
    <property type="entry name" value="CO dehydrogenase ISP C-domain like"/>
    <property type="match status" value="1"/>
</dbReference>
<reference evidence="7 9" key="1">
    <citation type="submission" date="2017-11" db="EMBL/GenBank/DDBJ databases">
        <title>Comparitive Functional Genomics of Dry Heat Resistant strains isolated from the Viking Spacecraft.</title>
        <authorList>
            <person name="Seuylemezian A."/>
            <person name="Cooper K."/>
            <person name="Vaishampayan P."/>
        </authorList>
    </citation>
    <scope>NUCLEOTIDE SEQUENCE [LARGE SCALE GENOMIC DNA]</scope>
    <source>
        <strain evidence="7 9">M4.6</strain>
    </source>
</reference>
<keyword evidence="1" id="KW-0001">2Fe-2S</keyword>
<dbReference type="RefSeq" id="WP_101577408.1">
    <property type="nucleotide sequence ID" value="NZ_PGVA01000024.1"/>
</dbReference>
<dbReference type="Pfam" id="PF01799">
    <property type="entry name" value="Fer2_2"/>
    <property type="match status" value="1"/>
</dbReference>
<accession>A0A2N5GMG2</accession>
<dbReference type="Proteomes" id="UP000234951">
    <property type="component" value="Unassembled WGS sequence"/>
</dbReference>
<dbReference type="FunFam" id="1.10.150.120:FF:000003">
    <property type="entry name" value="Carbon monoxide dehydrogenase, small subunit"/>
    <property type="match status" value="1"/>
</dbReference>
<comment type="caution">
    <text evidence="7">The sequence shown here is derived from an EMBL/GenBank/DDBJ whole genome shotgun (WGS) entry which is preliminary data.</text>
</comment>
<dbReference type="Proteomes" id="UP000235114">
    <property type="component" value="Unassembled WGS sequence"/>
</dbReference>
<dbReference type="InterPro" id="IPR001041">
    <property type="entry name" value="2Fe-2S_ferredoxin-type"/>
</dbReference>
<dbReference type="GO" id="GO:0046872">
    <property type="term" value="F:metal ion binding"/>
    <property type="evidence" value="ECO:0007669"/>
    <property type="project" value="UniProtKB-KW"/>
</dbReference>
<keyword evidence="4" id="KW-0408">Iron</keyword>
<evidence type="ECO:0000313" key="9">
    <source>
        <dbReference type="Proteomes" id="UP000234951"/>
    </source>
</evidence>
<evidence type="ECO:0000256" key="5">
    <source>
        <dbReference type="ARBA" id="ARBA00023014"/>
    </source>
</evidence>
<dbReference type="OrthoDB" id="9796880at2"/>
<dbReference type="GO" id="GO:0016491">
    <property type="term" value="F:oxidoreductase activity"/>
    <property type="evidence" value="ECO:0007669"/>
    <property type="project" value="UniProtKB-KW"/>
</dbReference>
<reference evidence="8 10" key="2">
    <citation type="submission" date="2017-12" db="EMBL/GenBank/DDBJ databases">
        <title>Comparative Functional Genomics of Dry Heat Resistant strains isolated from the Viking Spacecraft.</title>
        <authorList>
            <person name="Seuylemezian A."/>
            <person name="Cooper K."/>
            <person name="Vaishampayan P."/>
        </authorList>
    </citation>
    <scope>NUCLEOTIDE SEQUENCE [LARGE SCALE GENOMIC DNA]</scope>
    <source>
        <strain evidence="8 10">ATCC 29669</strain>
    </source>
</reference>
<dbReference type="PANTHER" id="PTHR44379">
    <property type="entry name" value="OXIDOREDUCTASE WITH IRON-SULFUR SUBUNIT"/>
    <property type="match status" value="1"/>
</dbReference>
<evidence type="ECO:0000313" key="10">
    <source>
        <dbReference type="Proteomes" id="UP000235114"/>
    </source>
</evidence>
<dbReference type="PROSITE" id="PS51085">
    <property type="entry name" value="2FE2S_FER_2"/>
    <property type="match status" value="1"/>
</dbReference>
<dbReference type="EMBL" id="PGVD01000028">
    <property type="protein sequence ID" value="PLR97003.1"/>
    <property type="molecule type" value="Genomic_DNA"/>
</dbReference>
<dbReference type="Gene3D" id="3.10.20.30">
    <property type="match status" value="1"/>
</dbReference>
<sequence length="158" mass="17038">MSTHNINCFVNGDKIDLNVSSSDLVIDILREKLGLISVKRSCDMQVCGACTVLINGKPVSACTTLAIEMDTAEITTAEGLSNGNELHPIQQSFIDNGALQCGFCTYGMMLSSIALLNEDPNPNEEQIKHYLHGNICRCTGYTTIIKAVQQAAVAREDG</sequence>